<organism evidence="2 3">
    <name type="scientific">Ajellomyces capsulatus (strain G186AR / H82 / ATCC MYA-2454 / RMSCC 2432)</name>
    <name type="common">Darling's disease fungus</name>
    <name type="synonym">Histoplasma capsulatum</name>
    <dbReference type="NCBI Taxonomy" id="447093"/>
    <lineage>
        <taxon>Eukaryota</taxon>
        <taxon>Fungi</taxon>
        <taxon>Dikarya</taxon>
        <taxon>Ascomycota</taxon>
        <taxon>Pezizomycotina</taxon>
        <taxon>Eurotiomycetes</taxon>
        <taxon>Eurotiomycetidae</taxon>
        <taxon>Onygenales</taxon>
        <taxon>Ajellomycetaceae</taxon>
        <taxon>Histoplasma</taxon>
    </lineage>
</organism>
<dbReference type="RefSeq" id="XP_045286710.1">
    <property type="nucleotide sequence ID" value="XM_045432594.1"/>
</dbReference>
<dbReference type="EMBL" id="GG663369">
    <property type="protein sequence ID" value="EEH06229.1"/>
    <property type="molecule type" value="Genomic_DNA"/>
</dbReference>
<protein>
    <submittedName>
        <fullName evidence="2">Uncharacterized protein</fullName>
    </submittedName>
</protein>
<dbReference type="InParanoid" id="C0NRB5"/>
<dbReference type="AlphaFoldDB" id="C0NRB5"/>
<feature type="region of interest" description="Disordered" evidence="1">
    <location>
        <begin position="1"/>
        <end position="22"/>
    </location>
</feature>
<dbReference type="Proteomes" id="UP000001631">
    <property type="component" value="Unassembled WGS sequence"/>
</dbReference>
<dbReference type="GeneID" id="69038561"/>
<gene>
    <name evidence="2" type="ORF">HCBG_05545</name>
</gene>
<keyword evidence="3" id="KW-1185">Reference proteome</keyword>
<proteinExistence type="predicted"/>
<evidence type="ECO:0000313" key="3">
    <source>
        <dbReference type="Proteomes" id="UP000001631"/>
    </source>
</evidence>
<sequence>MTAIDSSEGERKTHRASRKPCYRTAKTTSSASVQAGIEQGVLFCFACQFRLGCCRPPLYAWLGQRREIVAHYVSEKAVLLTFKLLNSQQDARPDHHAFL</sequence>
<evidence type="ECO:0000313" key="2">
    <source>
        <dbReference type="EMBL" id="EEH06229.1"/>
    </source>
</evidence>
<evidence type="ECO:0000256" key="1">
    <source>
        <dbReference type="SAM" id="MobiDB-lite"/>
    </source>
</evidence>
<accession>C0NRB5</accession>
<name>C0NRB5_AJECG</name>
<reference evidence="2" key="1">
    <citation type="submission" date="2009-02" db="EMBL/GenBank/DDBJ databases">
        <title>The Genome Sequence of Ajellomyces capsulatus strain G186AR.</title>
        <authorList>
            <consortium name="The Broad Institute Genome Sequencing Platform"/>
            <person name="Champion M."/>
            <person name="Cuomo C."/>
            <person name="Ma L.-J."/>
            <person name="Henn M.R."/>
            <person name="Sil A."/>
            <person name="Goldman B."/>
            <person name="Young S.K."/>
            <person name="Kodira C.D."/>
            <person name="Zeng Q."/>
            <person name="Koehrsen M."/>
            <person name="Alvarado L."/>
            <person name="Berlin A."/>
            <person name="Borenstein D."/>
            <person name="Chen Z."/>
            <person name="Engels R."/>
            <person name="Freedman E."/>
            <person name="Gellesch M."/>
            <person name="Goldberg J."/>
            <person name="Griggs A."/>
            <person name="Gujja S."/>
            <person name="Heiman D."/>
            <person name="Hepburn T."/>
            <person name="Howarth C."/>
            <person name="Jen D."/>
            <person name="Larson L."/>
            <person name="Lewis B."/>
            <person name="Mehta T."/>
            <person name="Park D."/>
            <person name="Pearson M."/>
            <person name="Roberts A."/>
            <person name="Saif S."/>
            <person name="Shea T."/>
            <person name="Shenoy N."/>
            <person name="Sisk P."/>
            <person name="Stolte C."/>
            <person name="Sykes S."/>
            <person name="Walk T."/>
            <person name="White J."/>
            <person name="Yandava C."/>
            <person name="Klein B."/>
            <person name="McEwen J.G."/>
            <person name="Puccia R."/>
            <person name="Goldman G.H."/>
            <person name="Felipe M.S."/>
            <person name="Nino-Vega G."/>
            <person name="San-Blas G."/>
            <person name="Taylor J."/>
            <person name="Mendoza L."/>
            <person name="Galagan J."/>
            <person name="Nusbaum C."/>
            <person name="Birren B."/>
        </authorList>
    </citation>
    <scope>NUCLEOTIDE SEQUENCE</scope>
    <source>
        <strain evidence="2">G186AR</strain>
    </source>
</reference>
<dbReference type="HOGENOM" id="CLU_2319696_0_0_1"/>
<feature type="compositionally biased region" description="Basic residues" evidence="1">
    <location>
        <begin position="12"/>
        <end position="21"/>
    </location>
</feature>